<dbReference type="GO" id="GO:0022857">
    <property type="term" value="F:transmembrane transporter activity"/>
    <property type="evidence" value="ECO:0007669"/>
    <property type="project" value="InterPro"/>
</dbReference>
<evidence type="ECO:0000259" key="8">
    <source>
        <dbReference type="Pfam" id="PF25944"/>
    </source>
</evidence>
<feature type="chain" id="PRO_5032306725" evidence="5">
    <location>
        <begin position="35"/>
        <end position="430"/>
    </location>
</feature>
<reference evidence="10 11" key="1">
    <citation type="submission" date="2020-08" db="EMBL/GenBank/DDBJ databases">
        <title>Genome sequencing of Purple Non-Sulfur Bacteria from various extreme environments.</title>
        <authorList>
            <person name="Mayer M."/>
        </authorList>
    </citation>
    <scope>NUCLEOTIDE SEQUENCE [LARGE SCALE GENOMIC DNA]</scope>
    <source>
        <strain evidence="10 11">2761</strain>
    </source>
</reference>
<sequence length="430" mass="44505">MTSGQTTRHSAPFRLLGAAALVSAVLAGCSGSNAPAGPPPGAMGPMPVTVLEVQPQTIPSSIEVMAQTEGARETEVRARVGGIIVKRLYQEGATVKAGQPLFQIDRATYEIALAEATAKAEQSSREMNRLKGLIAAKAISQKEYDDAVSTDALAQAALRQAQLNLSWTTVTAPVAGTTGRALKSEGNLITVGSDSLLTSISQLNPIWVRFSLSESEIAKLPGGRLTPSSISGVELILPDGSVYPQKGKLNFLASTIDTTLGTQQLRAEFPNTDSRLLPGQFVRARLLAGDREGVFLVPQSAVIQTEQARLVMVATAENKVAPRPVQAGEWRGRDWVILGGLKAGDKVIVDNLMKLRPDMPVAPHAPGQQPGAPAAAAKPAEAPAGDAAKPAAAAAEAAAPGKPAEKPAAAPENSDKAEKAAKPAAADGKA</sequence>
<comment type="similarity">
    <text evidence="2">Belongs to the membrane fusion protein (MFP) (TC 8.A.1) family.</text>
</comment>
<dbReference type="Pfam" id="PF25917">
    <property type="entry name" value="BSH_RND"/>
    <property type="match status" value="1"/>
</dbReference>
<evidence type="ECO:0000313" key="11">
    <source>
        <dbReference type="Proteomes" id="UP000587070"/>
    </source>
</evidence>
<dbReference type="InterPro" id="IPR058624">
    <property type="entry name" value="MdtA-like_HH"/>
</dbReference>
<feature type="coiled-coil region" evidence="3">
    <location>
        <begin position="106"/>
        <end position="133"/>
    </location>
</feature>
<dbReference type="Pfam" id="PF25967">
    <property type="entry name" value="RND-MFP_C"/>
    <property type="match status" value="1"/>
</dbReference>
<dbReference type="OrthoDB" id="9783047at2"/>
<dbReference type="InterPro" id="IPR058625">
    <property type="entry name" value="MdtA-like_BSH"/>
</dbReference>
<evidence type="ECO:0000256" key="4">
    <source>
        <dbReference type="SAM" id="MobiDB-lite"/>
    </source>
</evidence>
<evidence type="ECO:0000259" key="9">
    <source>
        <dbReference type="Pfam" id="PF25967"/>
    </source>
</evidence>
<feature type="region of interest" description="Disordered" evidence="4">
    <location>
        <begin position="359"/>
        <end position="430"/>
    </location>
</feature>
<dbReference type="InterPro" id="IPR058627">
    <property type="entry name" value="MdtA-like_C"/>
</dbReference>
<gene>
    <name evidence="10" type="ORF">GGD90_000832</name>
</gene>
<dbReference type="GO" id="GO:0030313">
    <property type="term" value="C:cell envelope"/>
    <property type="evidence" value="ECO:0007669"/>
    <property type="project" value="UniProtKB-SubCell"/>
</dbReference>
<feature type="domain" description="Multidrug resistance protein MdtA-like alpha-helical hairpin" evidence="6">
    <location>
        <begin position="109"/>
        <end position="168"/>
    </location>
</feature>
<keyword evidence="11" id="KW-1185">Reference proteome</keyword>
<feature type="domain" description="Multidrug resistance protein MdtA-like beta-barrel" evidence="8">
    <location>
        <begin position="205"/>
        <end position="289"/>
    </location>
</feature>
<dbReference type="NCBIfam" id="TIGR01730">
    <property type="entry name" value="RND_mfp"/>
    <property type="match status" value="1"/>
</dbReference>
<dbReference type="Pfam" id="PF25944">
    <property type="entry name" value="Beta-barrel_RND"/>
    <property type="match status" value="1"/>
</dbReference>
<feature type="domain" description="Multidrug resistance protein MdtA-like C-terminal permuted SH3" evidence="9">
    <location>
        <begin position="295"/>
        <end position="352"/>
    </location>
</feature>
<dbReference type="GO" id="GO:0005886">
    <property type="term" value="C:plasma membrane"/>
    <property type="evidence" value="ECO:0007669"/>
    <property type="project" value="TreeGrafter"/>
</dbReference>
<dbReference type="Pfam" id="PF25876">
    <property type="entry name" value="HH_MFP_RND"/>
    <property type="match status" value="1"/>
</dbReference>
<dbReference type="Gene3D" id="2.40.50.100">
    <property type="match status" value="1"/>
</dbReference>
<evidence type="ECO:0000256" key="5">
    <source>
        <dbReference type="SAM" id="SignalP"/>
    </source>
</evidence>
<evidence type="ECO:0000313" key="10">
    <source>
        <dbReference type="EMBL" id="MBB4246475.1"/>
    </source>
</evidence>
<dbReference type="Gene3D" id="2.40.30.170">
    <property type="match status" value="1"/>
</dbReference>
<keyword evidence="3" id="KW-0175">Coiled coil</keyword>
<protein>
    <submittedName>
        <fullName evidence="10">Membrane fusion protein (Multidrug efflux system)</fullName>
    </submittedName>
</protein>
<keyword evidence="5" id="KW-0732">Signal</keyword>
<feature type="compositionally biased region" description="Low complexity" evidence="4">
    <location>
        <begin position="362"/>
        <end position="412"/>
    </location>
</feature>
<dbReference type="PANTHER" id="PTHR30158">
    <property type="entry name" value="ACRA/E-RELATED COMPONENT OF DRUG EFFLUX TRANSPORTER"/>
    <property type="match status" value="1"/>
</dbReference>
<dbReference type="GO" id="GO:0046677">
    <property type="term" value="P:response to antibiotic"/>
    <property type="evidence" value="ECO:0007669"/>
    <property type="project" value="TreeGrafter"/>
</dbReference>
<dbReference type="Proteomes" id="UP000587070">
    <property type="component" value="Unassembled WGS sequence"/>
</dbReference>
<evidence type="ECO:0000256" key="3">
    <source>
        <dbReference type="SAM" id="Coils"/>
    </source>
</evidence>
<dbReference type="SUPFAM" id="SSF111369">
    <property type="entry name" value="HlyD-like secretion proteins"/>
    <property type="match status" value="1"/>
</dbReference>
<evidence type="ECO:0000256" key="1">
    <source>
        <dbReference type="ARBA" id="ARBA00004196"/>
    </source>
</evidence>
<name>A0A840G3I8_RHOTE</name>
<comment type="caution">
    <text evidence="10">The sequence shown here is derived from an EMBL/GenBank/DDBJ whole genome shotgun (WGS) entry which is preliminary data.</text>
</comment>
<accession>A0A840G3I8</accession>
<organism evidence="10 11">
    <name type="scientific">Rhodocyclus tenuis</name>
    <name type="common">Rhodospirillum tenue</name>
    <dbReference type="NCBI Taxonomy" id="1066"/>
    <lineage>
        <taxon>Bacteria</taxon>
        <taxon>Pseudomonadati</taxon>
        <taxon>Pseudomonadota</taxon>
        <taxon>Betaproteobacteria</taxon>
        <taxon>Rhodocyclales</taxon>
        <taxon>Rhodocyclaceae</taxon>
        <taxon>Rhodocyclus</taxon>
    </lineage>
</organism>
<comment type="subcellular location">
    <subcellularLocation>
        <location evidence="1">Cell envelope</location>
    </subcellularLocation>
</comment>
<dbReference type="Gene3D" id="2.40.420.20">
    <property type="match status" value="1"/>
</dbReference>
<dbReference type="InterPro" id="IPR058626">
    <property type="entry name" value="MdtA-like_b-barrel"/>
</dbReference>
<dbReference type="AlphaFoldDB" id="A0A840G3I8"/>
<evidence type="ECO:0000256" key="2">
    <source>
        <dbReference type="ARBA" id="ARBA00009477"/>
    </source>
</evidence>
<feature type="domain" description="Multidrug resistance protein MdtA-like barrel-sandwich hybrid" evidence="7">
    <location>
        <begin position="73"/>
        <end position="195"/>
    </location>
</feature>
<dbReference type="Gene3D" id="1.10.287.470">
    <property type="entry name" value="Helix hairpin bin"/>
    <property type="match status" value="1"/>
</dbReference>
<dbReference type="FunFam" id="2.40.420.20:FF:000001">
    <property type="entry name" value="Efflux RND transporter periplasmic adaptor subunit"/>
    <property type="match status" value="1"/>
</dbReference>
<feature type="signal peptide" evidence="5">
    <location>
        <begin position="1"/>
        <end position="34"/>
    </location>
</feature>
<dbReference type="EMBL" id="JACIGE010000002">
    <property type="protein sequence ID" value="MBB4246475.1"/>
    <property type="molecule type" value="Genomic_DNA"/>
</dbReference>
<dbReference type="RefSeq" id="WP_153114544.1">
    <property type="nucleotide sequence ID" value="NZ_JACIGE010000002.1"/>
</dbReference>
<dbReference type="InterPro" id="IPR006143">
    <property type="entry name" value="RND_pump_MFP"/>
</dbReference>
<evidence type="ECO:0000259" key="6">
    <source>
        <dbReference type="Pfam" id="PF25876"/>
    </source>
</evidence>
<proteinExistence type="inferred from homology"/>
<evidence type="ECO:0000259" key="7">
    <source>
        <dbReference type="Pfam" id="PF25917"/>
    </source>
</evidence>